<gene>
    <name evidence="2" type="ORF">C8J28_12261</name>
</gene>
<sequence>MYLDEYGLCSPLYVQNAVHIKPWLATAPAGMDPGLPGARQDRARRRPLLVGERVLSLRQLCAAPHGCGRRRRADAACHAAVSVSESRADPGCASRYSMVGLKAPMEFEVFFRRRAGLGRYPHAAGGRTDWLELSIDRGVACRSSRRPEIPHGDDADRSPQACRVPLPEKENPRRKTGLHSGEWRYAGMDVTSAKDFSVSRVAVLASATLASQSRSAER</sequence>
<accession>A0A2T5JTB5</accession>
<feature type="compositionally biased region" description="Basic and acidic residues" evidence="1">
    <location>
        <begin position="145"/>
        <end position="157"/>
    </location>
</feature>
<feature type="region of interest" description="Disordered" evidence="1">
    <location>
        <begin position="144"/>
        <end position="182"/>
    </location>
</feature>
<evidence type="ECO:0000313" key="3">
    <source>
        <dbReference type="Proteomes" id="UP000244060"/>
    </source>
</evidence>
<reference evidence="2 3" key="1">
    <citation type="submission" date="2018-04" db="EMBL/GenBank/DDBJ databases">
        <title>Genomic Encyclopedia of Type Strains, Phase III (KMG-III): the genomes of soil and plant-associated and newly described type strains.</title>
        <authorList>
            <person name="Whitman W."/>
        </authorList>
    </citation>
    <scope>NUCLEOTIDE SEQUENCE [LARGE SCALE GENOMIC DNA]</scope>
    <source>
        <strain evidence="2 3">KA25</strain>
    </source>
</reference>
<dbReference type="Proteomes" id="UP000244060">
    <property type="component" value="Unassembled WGS sequence"/>
</dbReference>
<dbReference type="EMBL" id="QAOT01000022">
    <property type="protein sequence ID" value="PTR13431.1"/>
    <property type="molecule type" value="Genomic_DNA"/>
</dbReference>
<organism evidence="2 3">
    <name type="scientific">Cereibacter azotoformans</name>
    <dbReference type="NCBI Taxonomy" id="43057"/>
    <lineage>
        <taxon>Bacteria</taxon>
        <taxon>Pseudomonadati</taxon>
        <taxon>Pseudomonadota</taxon>
        <taxon>Alphaproteobacteria</taxon>
        <taxon>Rhodobacterales</taxon>
        <taxon>Paracoccaceae</taxon>
        <taxon>Cereibacter</taxon>
    </lineage>
</organism>
<keyword evidence="3" id="KW-1185">Reference proteome</keyword>
<evidence type="ECO:0000256" key="1">
    <source>
        <dbReference type="SAM" id="MobiDB-lite"/>
    </source>
</evidence>
<dbReference type="AlphaFoldDB" id="A0A2T5JTB5"/>
<name>A0A2T5JTB5_9RHOB</name>
<proteinExistence type="predicted"/>
<comment type="caution">
    <text evidence="2">The sequence shown here is derived from an EMBL/GenBank/DDBJ whole genome shotgun (WGS) entry which is preliminary data.</text>
</comment>
<evidence type="ECO:0000313" key="2">
    <source>
        <dbReference type="EMBL" id="PTR13431.1"/>
    </source>
</evidence>
<protein>
    <submittedName>
        <fullName evidence="2">Uncharacterized protein</fullName>
    </submittedName>
</protein>